<gene>
    <name evidence="3" type="ORF">CTZ28_13935</name>
</gene>
<protein>
    <submittedName>
        <fullName evidence="3">FAD-binding protein</fullName>
    </submittedName>
</protein>
<dbReference type="Pfam" id="PF13454">
    <property type="entry name" value="NAD_binding_9"/>
    <property type="match status" value="1"/>
</dbReference>
<name>A0A3M0IGA9_9ACTN</name>
<dbReference type="Proteomes" id="UP000270471">
    <property type="component" value="Unassembled WGS sequence"/>
</dbReference>
<accession>A0A3M0IGA9</accession>
<dbReference type="AlphaFoldDB" id="A0A3M0IGA9"/>
<evidence type="ECO:0000313" key="4">
    <source>
        <dbReference type="Proteomes" id="UP000270471"/>
    </source>
</evidence>
<dbReference type="InterPro" id="IPR036188">
    <property type="entry name" value="FAD/NAD-bd_sf"/>
</dbReference>
<reference evidence="3 4" key="1">
    <citation type="submission" date="2017-11" db="EMBL/GenBank/DDBJ databases">
        <title>Draft genome of actinobacteria isolated from guarana (Paullinia cupana (Mart.) Ducke.</title>
        <authorList>
            <person name="Siqueira K.A."/>
            <person name="Liotti R.G."/>
            <person name="Mendes T.A.O."/>
            <person name="Soares M.A."/>
        </authorList>
    </citation>
    <scope>NUCLEOTIDE SEQUENCE [LARGE SCALE GENOMIC DNA]</scope>
    <source>
        <strain evidence="3 4">193</strain>
    </source>
</reference>
<organism evidence="3 4">
    <name type="scientific">Streptomyces shenzhenensis</name>
    <dbReference type="NCBI Taxonomy" id="943815"/>
    <lineage>
        <taxon>Bacteria</taxon>
        <taxon>Bacillati</taxon>
        <taxon>Actinomycetota</taxon>
        <taxon>Actinomycetes</taxon>
        <taxon>Kitasatosporales</taxon>
        <taxon>Streptomycetaceae</taxon>
        <taxon>Streptomyces</taxon>
    </lineage>
</organism>
<dbReference type="SUPFAM" id="SSF51905">
    <property type="entry name" value="FAD/NAD(P)-binding domain"/>
    <property type="match status" value="1"/>
</dbReference>
<feature type="domain" description="FAD-dependent urate hydroxylase HpyO/Asp monooxygenase CreE-like FAD/NAD(P)-binding" evidence="2">
    <location>
        <begin position="46"/>
        <end position="217"/>
    </location>
</feature>
<dbReference type="PANTHER" id="PTHR40254">
    <property type="entry name" value="BLR0577 PROTEIN"/>
    <property type="match status" value="1"/>
</dbReference>
<dbReference type="InterPro" id="IPR038732">
    <property type="entry name" value="HpyO/CreE_NAD-binding"/>
</dbReference>
<evidence type="ECO:0000259" key="2">
    <source>
        <dbReference type="Pfam" id="PF13454"/>
    </source>
</evidence>
<sequence length="680" mass="70874">MRRRRHPQGARRQPHARAGRDLGRGGVTSPHPGPAASPDAVRPAVAVVGAGPRGTAVLERLLARLRADAGDGGADGTGPLGVDLHVIEPYVPGAGRVWAPGQPDPLLMNTLAGHATAFPDASVRMAGPPSSGPSLLEWSEEHAPGLAPHAYPARALMGRYLAWAYHRIVADPPPGVRVIHHPDRAVALAAEPGGRLRLTLAGGGGVAADAVVLATGHTEVLPGDEETVLAAHAAAHGLAYVPPGQAHERELDAVPAGEPVLVRGLALNFFDQITLLTTGRGGRFVPLEHGLLRYLPSGREPRVYAGSGRGVPYLARGHAPGTMPAGHRRRVLDDGAVQRLLDRGPGSVSFADDVWPLIAKEAGLAWYEVLLRRSLGECALPPQEFLDRYTAAPYRSVAEAELLAGAFADPGARFDLRDLDRPLSARQFAAREEFDAWMREHLRDDLAQALDPADSPLKAAASAVAAVKGAVRRLVAAGALTGDTRAALSWFRAFGAHLSSGPPPSRIAELLALSEAGVVSFLGARPEVRADAGRGVFTAVSATVPGAQVEARALIDAWLPGADVSRTADPLLRSLLDSGLARPHRTDDGRGGPSGALDVEPSGLRVRDADGVASDRLFACGIPLEGVEWNNAIGARARSDAALFRQADIIAARALTAARTTGADRTTPAATALLSSGGDT</sequence>
<dbReference type="PANTHER" id="PTHR40254:SF1">
    <property type="entry name" value="BLR0577 PROTEIN"/>
    <property type="match status" value="1"/>
</dbReference>
<proteinExistence type="predicted"/>
<dbReference type="EMBL" id="PENI01000007">
    <property type="protein sequence ID" value="RMB85249.1"/>
    <property type="molecule type" value="Genomic_DNA"/>
</dbReference>
<comment type="caution">
    <text evidence="3">The sequence shown here is derived from an EMBL/GenBank/DDBJ whole genome shotgun (WGS) entry which is preliminary data.</text>
</comment>
<feature type="region of interest" description="Disordered" evidence="1">
    <location>
        <begin position="582"/>
        <end position="602"/>
    </location>
</feature>
<dbReference type="OrthoDB" id="3653265at2"/>
<feature type="compositionally biased region" description="Basic residues" evidence="1">
    <location>
        <begin position="1"/>
        <end position="17"/>
    </location>
</feature>
<keyword evidence="4" id="KW-1185">Reference proteome</keyword>
<evidence type="ECO:0000313" key="3">
    <source>
        <dbReference type="EMBL" id="RMB85249.1"/>
    </source>
</evidence>
<evidence type="ECO:0000256" key="1">
    <source>
        <dbReference type="SAM" id="MobiDB-lite"/>
    </source>
</evidence>
<feature type="region of interest" description="Disordered" evidence="1">
    <location>
        <begin position="1"/>
        <end position="40"/>
    </location>
</feature>
<dbReference type="InterPro" id="IPR052189">
    <property type="entry name" value="L-asp_N-monooxygenase_NS-form"/>
</dbReference>